<comment type="subcellular location">
    <subcellularLocation>
        <location evidence="2">Nucleus</location>
    </subcellularLocation>
</comment>
<evidence type="ECO:0000256" key="10">
    <source>
        <dbReference type="ARBA" id="ARBA00022842"/>
    </source>
</evidence>
<dbReference type="AlphaFoldDB" id="A0A5A8CZG7"/>
<dbReference type="Proteomes" id="UP000324907">
    <property type="component" value="Unassembled WGS sequence"/>
</dbReference>
<gene>
    <name evidence="18" type="ORF">FNF28_06267</name>
</gene>
<keyword evidence="9" id="KW-0378">Hydrolase</keyword>
<dbReference type="Gene3D" id="1.10.150.20">
    <property type="entry name" value="5' to 3' exonuclease, C-terminal subdomain"/>
    <property type="match status" value="1"/>
</dbReference>
<proteinExistence type="inferred from homology"/>
<dbReference type="Pfam" id="PF00752">
    <property type="entry name" value="XPG_N"/>
    <property type="match status" value="1"/>
</dbReference>
<feature type="compositionally biased region" description="Acidic residues" evidence="15">
    <location>
        <begin position="218"/>
        <end position="227"/>
    </location>
</feature>
<evidence type="ECO:0000313" key="19">
    <source>
        <dbReference type="Proteomes" id="UP000324907"/>
    </source>
</evidence>
<dbReference type="InterPro" id="IPR008918">
    <property type="entry name" value="HhH2"/>
</dbReference>
<evidence type="ECO:0000256" key="9">
    <source>
        <dbReference type="ARBA" id="ARBA00022801"/>
    </source>
</evidence>
<accession>A0A5A8CZG7</accession>
<evidence type="ECO:0000256" key="14">
    <source>
        <dbReference type="ARBA" id="ARBA00038112"/>
    </source>
</evidence>
<keyword evidence="6" id="KW-0479">Metal-binding</keyword>
<feature type="compositionally biased region" description="Low complexity" evidence="15">
    <location>
        <begin position="869"/>
        <end position="883"/>
    </location>
</feature>
<evidence type="ECO:0000256" key="2">
    <source>
        <dbReference type="ARBA" id="ARBA00004123"/>
    </source>
</evidence>
<keyword evidence="11" id="KW-0496">Mitochondrion</keyword>
<dbReference type="InterPro" id="IPR006086">
    <property type="entry name" value="XPG-I_dom"/>
</dbReference>
<evidence type="ECO:0000256" key="15">
    <source>
        <dbReference type="SAM" id="MobiDB-lite"/>
    </source>
</evidence>
<dbReference type="InterPro" id="IPR006084">
    <property type="entry name" value="XPG/Rad2"/>
</dbReference>
<feature type="region of interest" description="Disordered" evidence="15">
    <location>
        <begin position="842"/>
        <end position="913"/>
    </location>
</feature>
<evidence type="ECO:0000256" key="7">
    <source>
        <dbReference type="ARBA" id="ARBA00022759"/>
    </source>
</evidence>
<evidence type="ECO:0000256" key="11">
    <source>
        <dbReference type="ARBA" id="ARBA00023128"/>
    </source>
</evidence>
<dbReference type="InterPro" id="IPR019974">
    <property type="entry name" value="XPG_CS"/>
</dbReference>
<evidence type="ECO:0000259" key="16">
    <source>
        <dbReference type="SMART" id="SM00484"/>
    </source>
</evidence>
<feature type="compositionally biased region" description="Low complexity" evidence="15">
    <location>
        <begin position="240"/>
        <end position="249"/>
    </location>
</feature>
<evidence type="ECO:0000256" key="5">
    <source>
        <dbReference type="ARBA" id="ARBA00022722"/>
    </source>
</evidence>
<evidence type="ECO:0000313" key="18">
    <source>
        <dbReference type="EMBL" id="KAA0158325.1"/>
    </source>
</evidence>
<keyword evidence="13" id="KW-0539">Nucleus</keyword>
<keyword evidence="10" id="KW-0460">Magnesium</keyword>
<dbReference type="SMART" id="SM00484">
    <property type="entry name" value="XPGI"/>
    <property type="match status" value="1"/>
</dbReference>
<comment type="similarity">
    <text evidence="14">Belongs to the XPG/RAD2 endonuclease family. GEN subfamily.</text>
</comment>
<comment type="caution">
    <text evidence="18">The sequence shown here is derived from an EMBL/GenBank/DDBJ whole genome shotgun (WGS) entry which is preliminary data.</text>
</comment>
<dbReference type="PROSITE" id="PS00841">
    <property type="entry name" value="XPG_1"/>
    <property type="match status" value="1"/>
</dbReference>
<comment type="cofactor">
    <cofactor evidence="1">
        <name>Mg(2+)</name>
        <dbReference type="ChEBI" id="CHEBI:18420"/>
    </cofactor>
</comment>
<dbReference type="PRINTS" id="PR00066">
    <property type="entry name" value="XRODRMPGMNTG"/>
</dbReference>
<dbReference type="InterPro" id="IPR029060">
    <property type="entry name" value="PIN-like_dom_sf"/>
</dbReference>
<dbReference type="CDD" id="cd09904">
    <property type="entry name" value="H3TH_XPG"/>
    <property type="match status" value="1"/>
</dbReference>
<sequence length="1232" mass="128884">MGVLNLWKLLQPCGRRVAIETLRGEVLAVDVSIWLTQFVKAMRDDEGMMLKNAHVVGTFRRICKLMFHRIRPVFVFDGGTPALKRKTVLLRRQRRQDSAQATERAAQRLLLNHIRQAALRRPKPEPAVPAFAAASGTLGGGASPAEAEEPASPSQGGGSVSGAEGQAQEAHDSDSDGALAVALEESITAAQARAAVPDGGGSASAPLSAAAAAAAAVFDEESDDDGDGDGRDTGQDNSDGGAASRQSSRGRGGGSGPSRRAMWWARVTGDDADSGAAFVPEAEAGRVDADALRALPSSLQQEYIGEIRRQQQQRARRTMLPAAGDPTAFSRVQVMSFLQGAQLNLTVDRINAEQAAAVTEGGRIAGDAGRQFLLQRADGSNVEVSGMQRRAALLGAVGAGRSREEEAAAAEAKAAADAAARQARRRRLGHGPAGGVAPGADGAAQVDEDEALASALRAAEARQALESGDLTGVLALDGEEGGDGGDGDAGGDDDDVFGFGALVTPAVRSARAGPAFSAAAGALAGSAGAGKAGAPLGREQTLEELEREEDALQAQAGRAQRDAEGVTETMRAEVMEVLDLWGIPYIVAPMEAEAQCAELERMGLVSGVVTDDSDAFLFGARRVYKNIFESAKYVEAYRMEDVEREVGLDRDDLVRAALLLGSDYTDGVRGVGIVNTVEILRAFPGDDGLREFRRWLDGVEGAAEEARLAKEAKKNPEVLESADPALRFRLTHQGARRRWVVGDTFPNRHVLDAYRRPNVSHVDSRFVWDAPDFDALARFAVAKLGFSEQHAAAVLLPVAQELKQRSVQRGIRGFLMGYGDGHRAGVVRSKRLREAVEGLAGKESAAELAKDEPVPADKAVPSGWSHSSVSLPAVPALPGAAPSTRRTLESSPSPKLPARGARPMSGPSKKKPRMRTAADVIKRLLWDASLPEEGFSVGYLDRFVGVLEEPFNADDAVWQDVPEHRIQWFRYRGVPIWQKDVRLDLVFGTAGGAGRTLPGVVSAIDAKRDAEEAEAAQRTELGAAARAEGGSGPEEEAEEHEAAAATAAAATAAAAAPAAVAPAAVLVAAKRPPFAAGKGRVADASSPRGGSTACSDDGSVSRLSEDDAATRHALRRAAPTASPFAPGLSRERSASDPGKVSVRPHAGVAAIAARADAALSEAGWTVQPRTEDGVLMAELLPEEASPVGSPVLPSAEAALRIGFASAESPADLASTGVVVECLQLYRLPACDA</sequence>
<keyword evidence="12" id="KW-0234">DNA repair</keyword>
<dbReference type="FunFam" id="1.10.150.20:FF:000030">
    <property type="entry name" value="Flap endonuclease GEN-like 1"/>
    <property type="match status" value="1"/>
</dbReference>
<dbReference type="EMBL" id="VLTL01000151">
    <property type="protein sequence ID" value="KAA0158325.1"/>
    <property type="molecule type" value="Genomic_DNA"/>
</dbReference>
<dbReference type="Pfam" id="PF04457">
    <property type="entry name" value="MJ1316"/>
    <property type="match status" value="1"/>
</dbReference>
<evidence type="ECO:0000256" key="13">
    <source>
        <dbReference type="ARBA" id="ARBA00023242"/>
    </source>
</evidence>
<dbReference type="PANTHER" id="PTHR16171">
    <property type="entry name" value="DNA REPAIR PROTEIN COMPLEMENTING XP-G CELLS-RELATED"/>
    <property type="match status" value="1"/>
</dbReference>
<feature type="compositionally biased region" description="Basic and acidic residues" evidence="15">
    <location>
        <begin position="844"/>
        <end position="855"/>
    </location>
</feature>
<name>A0A5A8CZG7_CAFRO</name>
<dbReference type="SMART" id="SM00485">
    <property type="entry name" value="XPGN"/>
    <property type="match status" value="1"/>
</dbReference>
<evidence type="ECO:0000259" key="17">
    <source>
        <dbReference type="SMART" id="SM00485"/>
    </source>
</evidence>
<dbReference type="GO" id="GO:0046872">
    <property type="term" value="F:metal ion binding"/>
    <property type="evidence" value="ECO:0007669"/>
    <property type="project" value="UniProtKB-KW"/>
</dbReference>
<reference evidence="18 19" key="1">
    <citation type="submission" date="2019-07" db="EMBL/GenBank/DDBJ databases">
        <title>Genomes of Cafeteria roenbergensis.</title>
        <authorList>
            <person name="Fischer M.G."/>
            <person name="Hackl T."/>
            <person name="Roman M."/>
        </authorList>
    </citation>
    <scope>NUCLEOTIDE SEQUENCE [LARGE SCALE GENOMIC DNA]</scope>
    <source>
        <strain evidence="18 19">RCC970-E3</strain>
    </source>
</reference>
<feature type="region of interest" description="Disordered" evidence="15">
    <location>
        <begin position="214"/>
        <end position="260"/>
    </location>
</feature>
<protein>
    <recommendedName>
        <fullName evidence="20">XPG-I domain-containing protein</fullName>
    </recommendedName>
</protein>
<dbReference type="GO" id="GO:0003697">
    <property type="term" value="F:single-stranded DNA binding"/>
    <property type="evidence" value="ECO:0007669"/>
    <property type="project" value="InterPro"/>
</dbReference>
<evidence type="ECO:0000256" key="12">
    <source>
        <dbReference type="ARBA" id="ARBA00023204"/>
    </source>
</evidence>
<feature type="domain" description="XPG-I" evidence="16">
    <location>
        <begin position="579"/>
        <end position="648"/>
    </location>
</feature>
<evidence type="ECO:0008006" key="20">
    <source>
        <dbReference type="Google" id="ProtNLM"/>
    </source>
</evidence>
<evidence type="ECO:0000256" key="3">
    <source>
        <dbReference type="ARBA" id="ARBA00005283"/>
    </source>
</evidence>
<dbReference type="GO" id="GO:0005634">
    <property type="term" value="C:nucleus"/>
    <property type="evidence" value="ECO:0007669"/>
    <property type="project" value="UniProtKB-SubCell"/>
</dbReference>
<feature type="region of interest" description="Disordered" evidence="15">
    <location>
        <begin position="120"/>
        <end position="176"/>
    </location>
</feature>
<dbReference type="InterPro" id="IPR001044">
    <property type="entry name" value="XPG/Rad2_eukaryotes"/>
</dbReference>
<dbReference type="PROSITE" id="PS00842">
    <property type="entry name" value="XPG_2"/>
    <property type="match status" value="1"/>
</dbReference>
<comment type="similarity">
    <text evidence="3">Belongs to the XPG/RAD2 endonuclease family. XPG subfamily.</text>
</comment>
<dbReference type="GO" id="GO:0006289">
    <property type="term" value="P:nucleotide-excision repair"/>
    <property type="evidence" value="ECO:0007669"/>
    <property type="project" value="InterPro"/>
</dbReference>
<keyword evidence="8" id="KW-0227">DNA damage</keyword>
<feature type="region of interest" description="Disordered" evidence="15">
    <location>
        <begin position="1076"/>
        <end position="1141"/>
    </location>
</feature>
<dbReference type="Gene3D" id="3.40.50.1010">
    <property type="entry name" value="5'-nuclease"/>
    <property type="match status" value="2"/>
</dbReference>
<dbReference type="PANTHER" id="PTHR16171:SF7">
    <property type="entry name" value="DNA REPAIR PROTEIN RAD2"/>
    <property type="match status" value="1"/>
</dbReference>
<keyword evidence="4" id="KW-0597">Phosphoprotein</keyword>
<dbReference type="PRINTS" id="PR00853">
    <property type="entry name" value="XPGRADSUPER"/>
</dbReference>
<dbReference type="Pfam" id="PF00867">
    <property type="entry name" value="XPG_I"/>
    <property type="match status" value="1"/>
</dbReference>
<evidence type="ECO:0000256" key="6">
    <source>
        <dbReference type="ARBA" id="ARBA00022723"/>
    </source>
</evidence>
<dbReference type="GO" id="GO:0048256">
    <property type="term" value="F:flap endonuclease activity"/>
    <property type="evidence" value="ECO:0007669"/>
    <property type="project" value="UniProtKB-ARBA"/>
</dbReference>
<dbReference type="InterPro" id="IPR006085">
    <property type="entry name" value="XPG_DNA_repair_N"/>
</dbReference>
<dbReference type="SUPFAM" id="SSF47807">
    <property type="entry name" value="5' to 3' exonuclease, C-terminal subdomain"/>
    <property type="match status" value="1"/>
</dbReference>
<feature type="region of interest" description="Disordered" evidence="15">
    <location>
        <begin position="544"/>
        <end position="564"/>
    </location>
</feature>
<dbReference type="CDD" id="cd09868">
    <property type="entry name" value="PIN_XPG_RAD2"/>
    <property type="match status" value="2"/>
</dbReference>
<dbReference type="SUPFAM" id="SSF88723">
    <property type="entry name" value="PIN domain-like"/>
    <property type="match status" value="1"/>
</dbReference>
<evidence type="ECO:0000256" key="4">
    <source>
        <dbReference type="ARBA" id="ARBA00022553"/>
    </source>
</evidence>
<feature type="domain" description="XPG N-terminal" evidence="17">
    <location>
        <begin position="1"/>
        <end position="98"/>
    </location>
</feature>
<evidence type="ECO:0000256" key="1">
    <source>
        <dbReference type="ARBA" id="ARBA00001946"/>
    </source>
</evidence>
<feature type="region of interest" description="Disordered" evidence="15">
    <location>
        <begin position="474"/>
        <end position="493"/>
    </location>
</feature>
<dbReference type="InterPro" id="IPR040459">
    <property type="entry name" value="MJ1316"/>
</dbReference>
<keyword evidence="5" id="KW-0540">Nuclease</keyword>
<evidence type="ECO:0000256" key="8">
    <source>
        <dbReference type="ARBA" id="ARBA00022763"/>
    </source>
</evidence>
<feature type="compositionally biased region" description="Acidic residues" evidence="15">
    <location>
        <begin position="477"/>
        <end position="493"/>
    </location>
</feature>
<feature type="region of interest" description="Disordered" evidence="15">
    <location>
        <begin position="421"/>
        <end position="444"/>
    </location>
</feature>
<keyword evidence="7" id="KW-0255">Endonuclease</keyword>
<dbReference type="SMART" id="SM00279">
    <property type="entry name" value="HhH2"/>
    <property type="match status" value="1"/>
</dbReference>
<dbReference type="InterPro" id="IPR036279">
    <property type="entry name" value="5-3_exonuclease_C_sf"/>
</dbReference>
<organism evidence="18 19">
    <name type="scientific">Cafeteria roenbergensis</name>
    <name type="common">Marine flagellate</name>
    <dbReference type="NCBI Taxonomy" id="33653"/>
    <lineage>
        <taxon>Eukaryota</taxon>
        <taxon>Sar</taxon>
        <taxon>Stramenopiles</taxon>
        <taxon>Bigyra</taxon>
        <taxon>Opalozoa</taxon>
        <taxon>Bicosoecida</taxon>
        <taxon>Cafeteriaceae</taxon>
        <taxon>Cafeteria</taxon>
    </lineage>
</organism>